<sequence>VSRRVTMIEHGFGEGLLTRWYGRERIGLGTKTGNKSLQQSGPPGSSPWFNPLSINCTRCRSTHQQLQFLQAQESGSECGCGAARLPQVTGNTMPRSDLLQ</sequence>
<name>A0A382YHX4_9ZZZZ</name>
<reference evidence="1" key="1">
    <citation type="submission" date="2018-05" db="EMBL/GenBank/DDBJ databases">
        <authorList>
            <person name="Lanie J.A."/>
            <person name="Ng W.-L."/>
            <person name="Kazmierczak K.M."/>
            <person name="Andrzejewski T.M."/>
            <person name="Davidsen T.M."/>
            <person name="Wayne K.J."/>
            <person name="Tettelin H."/>
            <person name="Glass J.I."/>
            <person name="Rusch D."/>
            <person name="Podicherti R."/>
            <person name="Tsui H.-C.T."/>
            <person name="Winkler M.E."/>
        </authorList>
    </citation>
    <scope>NUCLEOTIDE SEQUENCE</scope>
</reference>
<gene>
    <name evidence="1" type="ORF">METZ01_LOCUS435761</name>
</gene>
<proteinExistence type="predicted"/>
<organism evidence="1">
    <name type="scientific">marine metagenome</name>
    <dbReference type="NCBI Taxonomy" id="408172"/>
    <lineage>
        <taxon>unclassified sequences</taxon>
        <taxon>metagenomes</taxon>
        <taxon>ecological metagenomes</taxon>
    </lineage>
</organism>
<evidence type="ECO:0000313" key="1">
    <source>
        <dbReference type="EMBL" id="SVD82907.1"/>
    </source>
</evidence>
<feature type="non-terminal residue" evidence="1">
    <location>
        <position position="100"/>
    </location>
</feature>
<dbReference type="EMBL" id="UINC01175989">
    <property type="protein sequence ID" value="SVD82907.1"/>
    <property type="molecule type" value="Genomic_DNA"/>
</dbReference>
<accession>A0A382YHX4</accession>
<dbReference type="AlphaFoldDB" id="A0A382YHX4"/>
<feature type="non-terminal residue" evidence="1">
    <location>
        <position position="1"/>
    </location>
</feature>
<protein>
    <submittedName>
        <fullName evidence="1">Uncharacterized protein</fullName>
    </submittedName>
</protein>